<dbReference type="Proteomes" id="UP000194161">
    <property type="component" value="Chromosome"/>
</dbReference>
<dbReference type="PROSITE" id="PS51677">
    <property type="entry name" value="NODB"/>
    <property type="match status" value="1"/>
</dbReference>
<protein>
    <recommendedName>
        <fullName evidence="2">NodB homology domain-containing protein</fullName>
    </recommendedName>
</protein>
<dbReference type="Pfam" id="PF01522">
    <property type="entry name" value="Polysacc_deac_1"/>
    <property type="match status" value="1"/>
</dbReference>
<dbReference type="PANTHER" id="PTHR34216">
    <property type="match status" value="1"/>
</dbReference>
<dbReference type="SUPFAM" id="SSF88713">
    <property type="entry name" value="Glycoside hydrolase/deacetylase"/>
    <property type="match status" value="1"/>
</dbReference>
<evidence type="ECO:0000259" key="2">
    <source>
        <dbReference type="PROSITE" id="PS51677"/>
    </source>
</evidence>
<keyword evidence="1" id="KW-0732">Signal</keyword>
<evidence type="ECO:0000256" key="1">
    <source>
        <dbReference type="ARBA" id="ARBA00022729"/>
    </source>
</evidence>
<evidence type="ECO:0000313" key="3">
    <source>
        <dbReference type="EMBL" id="ARP97154.1"/>
    </source>
</evidence>
<dbReference type="EMBL" id="CP021111">
    <property type="protein sequence ID" value="ARP97154.1"/>
    <property type="molecule type" value="Genomic_DNA"/>
</dbReference>
<dbReference type="GO" id="GO:0005975">
    <property type="term" value="P:carbohydrate metabolic process"/>
    <property type="evidence" value="ECO:0007669"/>
    <property type="project" value="InterPro"/>
</dbReference>
<dbReference type="CDD" id="cd10967">
    <property type="entry name" value="CE4_GLA_like_6s"/>
    <property type="match status" value="1"/>
</dbReference>
<dbReference type="Gene3D" id="3.20.20.370">
    <property type="entry name" value="Glycoside hydrolase/deacetylase"/>
    <property type="match status" value="1"/>
</dbReference>
<dbReference type="STRING" id="463040.CAL15_23935"/>
<keyword evidence="4" id="KW-1185">Reference proteome</keyword>
<feature type="domain" description="NodB homology" evidence="2">
    <location>
        <begin position="58"/>
        <end position="287"/>
    </location>
</feature>
<evidence type="ECO:0000313" key="4">
    <source>
        <dbReference type="Proteomes" id="UP000194161"/>
    </source>
</evidence>
<sequence length="287" mass="31215">MADATPARLAYRPLGAPVVREDIDMDLSRRVSRLAGQGSRWLARHGLQDWLPIHDGPAVLSITFDDVNASACTTGAEILERHGCRGTFYVAGGLTDKEEESRPTHSVPQLQALHRGGHQLGCHGWSHRRSTQLPAAQLRAELQRNAEFLHGITGDIEPLDFAYPFGDYGYSVKHTCGRVRRSCRITGGGLHHGRADLRLLGSYRLYGSTLAAAQWRAFLDGARRGSWAVLSTHGVEENCGPYGATPEVLDEVVRYALDRGCVILPVGQAIAHLRDRTGPGPSASAGR</sequence>
<dbReference type="GO" id="GO:0016810">
    <property type="term" value="F:hydrolase activity, acting on carbon-nitrogen (but not peptide) bonds"/>
    <property type="evidence" value="ECO:0007669"/>
    <property type="project" value="InterPro"/>
</dbReference>
<reference evidence="3 4" key="1">
    <citation type="submission" date="2017-05" db="EMBL/GenBank/DDBJ databases">
        <title>Complete and WGS of Bordetella genogroups.</title>
        <authorList>
            <person name="Spilker T."/>
            <person name="LiPuma J."/>
        </authorList>
    </citation>
    <scope>NUCLEOTIDE SEQUENCE [LARGE SCALE GENOMIC DNA]</scope>
    <source>
        <strain evidence="3 4">AU7206</strain>
    </source>
</reference>
<dbReference type="InterPro" id="IPR051398">
    <property type="entry name" value="Polysacch_Deacetylase"/>
</dbReference>
<dbReference type="KEGG" id="bgm:CAL15_23935"/>
<dbReference type="PANTHER" id="PTHR34216:SF11">
    <property type="entry name" value="CHITOOLIGOSACCHARIDE DEACETYLASE"/>
    <property type="match status" value="1"/>
</dbReference>
<accession>A0A1W6ZK31</accession>
<gene>
    <name evidence="3" type="ORF">CAL15_23935</name>
</gene>
<dbReference type="InterPro" id="IPR011330">
    <property type="entry name" value="Glyco_hydro/deAcase_b/a-brl"/>
</dbReference>
<dbReference type="InterPro" id="IPR002509">
    <property type="entry name" value="NODB_dom"/>
</dbReference>
<organism evidence="3 4">
    <name type="scientific">Bordetella genomosp. 13</name>
    <dbReference type="NCBI Taxonomy" id="463040"/>
    <lineage>
        <taxon>Bacteria</taxon>
        <taxon>Pseudomonadati</taxon>
        <taxon>Pseudomonadota</taxon>
        <taxon>Betaproteobacteria</taxon>
        <taxon>Burkholderiales</taxon>
        <taxon>Alcaligenaceae</taxon>
        <taxon>Bordetella</taxon>
    </lineage>
</organism>
<proteinExistence type="predicted"/>
<name>A0A1W6ZK31_9BORD</name>
<dbReference type="AlphaFoldDB" id="A0A1W6ZK31"/>